<keyword evidence="3" id="KW-0808">Transferase</keyword>
<organism evidence="9 10">
    <name type="scientific">Archangium lansingense</name>
    <dbReference type="NCBI Taxonomy" id="2995310"/>
    <lineage>
        <taxon>Bacteria</taxon>
        <taxon>Pseudomonadati</taxon>
        <taxon>Myxococcota</taxon>
        <taxon>Myxococcia</taxon>
        <taxon>Myxococcales</taxon>
        <taxon>Cystobacterineae</taxon>
        <taxon>Archangiaceae</taxon>
        <taxon>Archangium</taxon>
    </lineage>
</organism>
<dbReference type="InterPro" id="IPR017441">
    <property type="entry name" value="Protein_kinase_ATP_BS"/>
</dbReference>
<dbReference type="PANTHER" id="PTHR43671:SF13">
    <property type="entry name" value="SERINE_THREONINE-PROTEIN KINASE NEK2"/>
    <property type="match status" value="1"/>
</dbReference>
<evidence type="ECO:0000256" key="7">
    <source>
        <dbReference type="PROSITE-ProRule" id="PRU10141"/>
    </source>
</evidence>
<dbReference type="RefSeq" id="WP_267532329.1">
    <property type="nucleotide sequence ID" value="NZ_JAPNKA010000001.1"/>
</dbReference>
<dbReference type="InterPro" id="IPR025497">
    <property type="entry name" value="PatA-like_N"/>
</dbReference>
<gene>
    <name evidence="9" type="ORF">OV287_02365</name>
</gene>
<evidence type="ECO:0000256" key="5">
    <source>
        <dbReference type="ARBA" id="ARBA00022777"/>
    </source>
</evidence>
<keyword evidence="10" id="KW-1185">Reference proteome</keyword>
<dbReference type="SUPFAM" id="SSF56112">
    <property type="entry name" value="Protein kinase-like (PK-like)"/>
    <property type="match status" value="1"/>
</dbReference>
<dbReference type="InterPro" id="IPR011009">
    <property type="entry name" value="Kinase-like_dom_sf"/>
</dbReference>
<comment type="caution">
    <text evidence="9">The sequence shown here is derived from an EMBL/GenBank/DDBJ whole genome shotgun (WGS) entry which is preliminary data.</text>
</comment>
<dbReference type="EMBL" id="JAPNKA010000001">
    <property type="protein sequence ID" value="MCY1073316.1"/>
    <property type="molecule type" value="Genomic_DNA"/>
</dbReference>
<accession>A0ABT3ZVI2</accession>
<evidence type="ECO:0000256" key="2">
    <source>
        <dbReference type="ARBA" id="ARBA00012513"/>
    </source>
</evidence>
<evidence type="ECO:0000256" key="4">
    <source>
        <dbReference type="ARBA" id="ARBA00022741"/>
    </source>
</evidence>
<dbReference type="PROSITE" id="PS50011">
    <property type="entry name" value="PROTEIN_KINASE_DOM"/>
    <property type="match status" value="1"/>
</dbReference>
<feature type="binding site" evidence="7">
    <location>
        <position position="49"/>
    </location>
    <ligand>
        <name>ATP</name>
        <dbReference type="ChEBI" id="CHEBI:30616"/>
    </ligand>
</feature>
<name>A0ABT3ZVI2_9BACT</name>
<comment type="similarity">
    <text evidence="1">Belongs to the protein kinase superfamily. NEK Ser/Thr protein kinase family. NIMA subfamily.</text>
</comment>
<dbReference type="SUPFAM" id="SSF160246">
    <property type="entry name" value="EspE N-terminal domain-like"/>
    <property type="match status" value="1"/>
</dbReference>
<dbReference type="InterPro" id="IPR037257">
    <property type="entry name" value="T2SS_E_N_sf"/>
</dbReference>
<dbReference type="PANTHER" id="PTHR43671">
    <property type="entry name" value="SERINE/THREONINE-PROTEIN KINASE NEK"/>
    <property type="match status" value="1"/>
</dbReference>
<evidence type="ECO:0000313" key="10">
    <source>
        <dbReference type="Proteomes" id="UP001207654"/>
    </source>
</evidence>
<dbReference type="Pfam" id="PF14332">
    <property type="entry name" value="DUF4388"/>
    <property type="match status" value="1"/>
</dbReference>
<sequence length="656" mass="71318">MSTQSGYQALPARFGRYVLLSHLGRGGMADIFRGVALGAGGFAKPVVVKRVLPEATQQESAVQMFIEEARLSALLQHMNIAQIFDFGEQRGEYFIAMEFIHGRDLYDLMKRVSARGQGLPVHLACYIAMEVLKGLDYAHRARSAAGEPLHLVHRDVNPTNILISFEGEVKLLDFGVALVGSSATGDIATNVRGKPGYIPPEQLARKKPDGRGDIFALGITLYEMLSRRHAFKPGPVMDVLKQTVTLKARPLRLQDAAPFLPEPLCAVVNRCILANPDERFQTAADVLDALDEFLLSAGLRVSQRDLAALMANYYEPEVRAPPVQPPIPPALLAQEAPPAQQQPATSTYAVREPGGGLSLAKLGEDDVRLLFASGKLSPQAQVSQSGGPFLPPSAFPGISAVAAAAQERLEAWLAKARSPRYAGNLSRVAPLRVMARLMLTKATGRLHFEHNRAHKEVFLKAGQIIAVRSGLASDRFGPFLLNTGKLSAEQWQRAVEHTRPFSGRLLDALLAARVLSPAELAEWTREHRRTVALSLLGWTGGRYAFFEGEAPITDGSEERLGGLALLNEGLRAHYPLERLVHEQEPLRHKPLHRNPDALVAAGDLALSATELRASSLLNKPGNTLSSALAELKRPEDEVALRRVALLFTEVGLLAAA</sequence>
<dbReference type="GO" id="GO:0016301">
    <property type="term" value="F:kinase activity"/>
    <property type="evidence" value="ECO:0007669"/>
    <property type="project" value="UniProtKB-KW"/>
</dbReference>
<evidence type="ECO:0000256" key="3">
    <source>
        <dbReference type="ARBA" id="ARBA00022679"/>
    </source>
</evidence>
<dbReference type="CDD" id="cd14014">
    <property type="entry name" value="STKc_PknB_like"/>
    <property type="match status" value="1"/>
</dbReference>
<dbReference type="EC" id="2.7.11.1" evidence="2"/>
<reference evidence="9 10" key="1">
    <citation type="submission" date="2022-11" db="EMBL/GenBank/DDBJ databases">
        <title>Minimal conservation of predation-associated metabolite biosynthetic gene clusters underscores biosynthetic potential of Myxococcota including descriptions for ten novel species: Archangium lansinium sp. nov., Myxococcus landrumus sp. nov., Nannocystis bai.</title>
        <authorList>
            <person name="Ahearne A."/>
            <person name="Stevens C."/>
            <person name="Phillips K."/>
        </authorList>
    </citation>
    <scope>NUCLEOTIDE SEQUENCE [LARGE SCALE GENOMIC DNA]</scope>
    <source>
        <strain evidence="9 10">MIWBW</strain>
    </source>
</reference>
<dbReference type="Gene3D" id="3.30.200.20">
    <property type="entry name" value="Phosphorylase Kinase, domain 1"/>
    <property type="match status" value="1"/>
</dbReference>
<dbReference type="Proteomes" id="UP001207654">
    <property type="component" value="Unassembled WGS sequence"/>
</dbReference>
<evidence type="ECO:0000313" key="9">
    <source>
        <dbReference type="EMBL" id="MCY1073316.1"/>
    </source>
</evidence>
<keyword evidence="4 7" id="KW-0547">Nucleotide-binding</keyword>
<dbReference type="Pfam" id="PF00069">
    <property type="entry name" value="Pkinase"/>
    <property type="match status" value="1"/>
</dbReference>
<evidence type="ECO:0000256" key="6">
    <source>
        <dbReference type="ARBA" id="ARBA00022840"/>
    </source>
</evidence>
<dbReference type="PROSITE" id="PS00107">
    <property type="entry name" value="PROTEIN_KINASE_ATP"/>
    <property type="match status" value="1"/>
</dbReference>
<protein>
    <recommendedName>
        <fullName evidence="2">non-specific serine/threonine protein kinase</fullName>
        <ecNumber evidence="2">2.7.11.1</ecNumber>
    </recommendedName>
</protein>
<dbReference type="InterPro" id="IPR000719">
    <property type="entry name" value="Prot_kinase_dom"/>
</dbReference>
<evidence type="ECO:0000256" key="1">
    <source>
        <dbReference type="ARBA" id="ARBA00010886"/>
    </source>
</evidence>
<proteinExistence type="inferred from homology"/>
<dbReference type="InterPro" id="IPR050660">
    <property type="entry name" value="NEK_Ser/Thr_kinase"/>
</dbReference>
<feature type="domain" description="Protein kinase" evidence="8">
    <location>
        <begin position="17"/>
        <end position="294"/>
    </location>
</feature>
<keyword evidence="6 7" id="KW-0067">ATP-binding</keyword>
<dbReference type="Gene3D" id="1.10.510.10">
    <property type="entry name" value="Transferase(Phosphotransferase) domain 1"/>
    <property type="match status" value="1"/>
</dbReference>
<evidence type="ECO:0000259" key="8">
    <source>
        <dbReference type="PROSITE" id="PS50011"/>
    </source>
</evidence>
<keyword evidence="5 9" id="KW-0418">Kinase</keyword>